<sequence length="374" mass="42027">FYYYSWDRLKNRKGIHISAGVLLNIIGLIIMGISNSWATYMMSPSGIDPETMKFTGTLMEAIWNPLWNPLNLHRILGNAVFGGYVAGAYAAVKFLTAQTEEDRAHYDWMGYVGNFIAIVSLLFLPFAGYYLGREVYSFSPIMGNNMMGGAFSWTFIIQAIGIGSLLILGNFYLWMGMGRIPGAERYQGFIKFILFILTLSFAIWLTPHNLPLSSGEQLQMGGQYHPTLKYFGLMPAKNAVINFMILGTFFSFLLYRRGNISKTIPFSKQGAGAKIWTLIFTGLAFAAILWYGEFLWNLDPKELDLPPQKAEFFSLAAWCLIGQAFFIAVAVVFTFKDQGKIGQVILFTYTVINTVFILGIYGFVVMAEASPFLR</sequence>
<organism evidence="2">
    <name type="scientific">marine metagenome</name>
    <dbReference type="NCBI Taxonomy" id="408172"/>
    <lineage>
        <taxon>unclassified sequences</taxon>
        <taxon>metagenomes</taxon>
        <taxon>ecological metagenomes</taxon>
    </lineage>
</organism>
<feature type="transmembrane region" description="Helical" evidence="1">
    <location>
        <begin position="75"/>
        <end position="96"/>
    </location>
</feature>
<proteinExistence type="predicted"/>
<feature type="non-terminal residue" evidence="2">
    <location>
        <position position="1"/>
    </location>
</feature>
<keyword evidence="1" id="KW-0472">Membrane</keyword>
<dbReference type="AlphaFoldDB" id="A0A382N3U8"/>
<evidence type="ECO:0000256" key="1">
    <source>
        <dbReference type="SAM" id="Phobius"/>
    </source>
</evidence>
<dbReference type="EMBL" id="UINC01097279">
    <property type="protein sequence ID" value="SVC54857.1"/>
    <property type="molecule type" value="Genomic_DNA"/>
</dbReference>
<reference evidence="2" key="1">
    <citation type="submission" date="2018-05" db="EMBL/GenBank/DDBJ databases">
        <authorList>
            <person name="Lanie J.A."/>
            <person name="Ng W.-L."/>
            <person name="Kazmierczak K.M."/>
            <person name="Andrzejewski T.M."/>
            <person name="Davidsen T.M."/>
            <person name="Wayne K.J."/>
            <person name="Tettelin H."/>
            <person name="Glass J.I."/>
            <person name="Rusch D."/>
            <person name="Podicherti R."/>
            <person name="Tsui H.-C.T."/>
            <person name="Winkler M.E."/>
        </authorList>
    </citation>
    <scope>NUCLEOTIDE SEQUENCE</scope>
</reference>
<feature type="transmembrane region" description="Helical" evidence="1">
    <location>
        <begin position="239"/>
        <end position="255"/>
    </location>
</feature>
<feature type="transmembrane region" description="Helical" evidence="1">
    <location>
        <begin position="312"/>
        <end position="333"/>
    </location>
</feature>
<feature type="transmembrane region" description="Helical" evidence="1">
    <location>
        <begin position="186"/>
        <end position="205"/>
    </location>
</feature>
<feature type="transmembrane region" description="Helical" evidence="1">
    <location>
        <begin position="21"/>
        <end position="40"/>
    </location>
</feature>
<name>A0A382N3U8_9ZZZZ</name>
<feature type="transmembrane region" description="Helical" evidence="1">
    <location>
        <begin position="108"/>
        <end position="131"/>
    </location>
</feature>
<keyword evidence="1" id="KW-0812">Transmembrane</keyword>
<feature type="transmembrane region" description="Helical" evidence="1">
    <location>
        <begin position="151"/>
        <end position="174"/>
    </location>
</feature>
<protein>
    <submittedName>
        <fullName evidence="2">Uncharacterized protein</fullName>
    </submittedName>
</protein>
<feature type="transmembrane region" description="Helical" evidence="1">
    <location>
        <begin position="345"/>
        <end position="367"/>
    </location>
</feature>
<gene>
    <name evidence="2" type="ORF">METZ01_LOCUS307711</name>
</gene>
<accession>A0A382N3U8</accession>
<feature type="non-terminal residue" evidence="2">
    <location>
        <position position="374"/>
    </location>
</feature>
<feature type="transmembrane region" description="Helical" evidence="1">
    <location>
        <begin position="275"/>
        <end position="292"/>
    </location>
</feature>
<evidence type="ECO:0000313" key="2">
    <source>
        <dbReference type="EMBL" id="SVC54857.1"/>
    </source>
</evidence>
<keyword evidence="1" id="KW-1133">Transmembrane helix</keyword>